<dbReference type="Proteomes" id="UP000244722">
    <property type="component" value="Unassembled WGS sequence"/>
</dbReference>
<proteinExistence type="predicted"/>
<evidence type="ECO:0000313" key="3">
    <source>
        <dbReference type="Proteomes" id="UP000244722"/>
    </source>
</evidence>
<dbReference type="EMBL" id="NESQ01000191">
    <property type="protein sequence ID" value="PUU76343.1"/>
    <property type="molecule type" value="Genomic_DNA"/>
</dbReference>
<accession>A0A2T6ZLJ0</accession>
<organism evidence="2 3">
    <name type="scientific">Tuber borchii</name>
    <name type="common">White truffle</name>
    <dbReference type="NCBI Taxonomy" id="42251"/>
    <lineage>
        <taxon>Eukaryota</taxon>
        <taxon>Fungi</taxon>
        <taxon>Dikarya</taxon>
        <taxon>Ascomycota</taxon>
        <taxon>Pezizomycotina</taxon>
        <taxon>Pezizomycetes</taxon>
        <taxon>Pezizales</taxon>
        <taxon>Tuberaceae</taxon>
        <taxon>Tuber</taxon>
    </lineage>
</organism>
<comment type="caution">
    <text evidence="2">The sequence shown here is derived from an EMBL/GenBank/DDBJ whole genome shotgun (WGS) entry which is preliminary data.</text>
</comment>
<dbReference type="AlphaFoldDB" id="A0A2T6ZLJ0"/>
<evidence type="ECO:0000256" key="1">
    <source>
        <dbReference type="SAM" id="MobiDB-lite"/>
    </source>
</evidence>
<reference evidence="2 3" key="1">
    <citation type="submission" date="2017-04" db="EMBL/GenBank/DDBJ databases">
        <title>Draft genome sequence of Tuber borchii Vittad., a whitish edible truffle.</title>
        <authorList>
            <consortium name="DOE Joint Genome Institute"/>
            <person name="Murat C."/>
            <person name="Kuo A."/>
            <person name="Barry K.W."/>
            <person name="Clum A."/>
            <person name="Dockter R.B."/>
            <person name="Fauchery L."/>
            <person name="Iotti M."/>
            <person name="Kohler A."/>
            <person name="Labutti K."/>
            <person name="Lindquist E.A."/>
            <person name="Lipzen A."/>
            <person name="Ohm R.A."/>
            <person name="Wang M."/>
            <person name="Grigoriev I.V."/>
            <person name="Zambonelli A."/>
            <person name="Martin F.M."/>
        </authorList>
    </citation>
    <scope>NUCLEOTIDE SEQUENCE [LARGE SCALE GENOMIC DNA]</scope>
    <source>
        <strain evidence="2 3">Tbo3840</strain>
    </source>
</reference>
<name>A0A2T6ZLJ0_TUBBO</name>
<sequence>MLSAISRRIRTPGCQLTTASPIRVRPFTARQSNEQPNERSNEQPNERSNEQPNERSNERSAVTMRRPIVRRTMLPIRGAGQIPPGDVIACILEGEMDQILMGHTRYLYRKFFFNEATRYVWLYVKRPVAKLSYVAEIGSCKLVPHELDMLPYYTNKRMEALEEAKAANIIRMIDREVGEGTVDENIGALPRMTYYAGDFTKFDAPDNMAYTWGYLRGDVGKGVLTGPAASEIYQCPGADVVILAA</sequence>
<protein>
    <submittedName>
        <fullName evidence="2">Uncharacterized protein</fullName>
    </submittedName>
</protein>
<keyword evidence="3" id="KW-1185">Reference proteome</keyword>
<feature type="compositionally biased region" description="Basic and acidic residues" evidence="1">
    <location>
        <begin position="36"/>
        <end position="58"/>
    </location>
</feature>
<feature type="region of interest" description="Disordered" evidence="1">
    <location>
        <begin position="1"/>
        <end position="63"/>
    </location>
</feature>
<dbReference type="OrthoDB" id="5355812at2759"/>
<evidence type="ECO:0000313" key="2">
    <source>
        <dbReference type="EMBL" id="PUU76343.1"/>
    </source>
</evidence>
<gene>
    <name evidence="2" type="ORF">B9Z19DRAFT_1102425</name>
</gene>